<name>A0ABP6NID0_9ACTN</name>
<dbReference type="InterPro" id="IPR036502">
    <property type="entry name" value="NiSOD_sf"/>
</dbReference>
<organism evidence="2 3">
    <name type="scientific">Streptomyces rectiviolaceus</name>
    <dbReference type="NCBI Taxonomy" id="332591"/>
    <lineage>
        <taxon>Bacteria</taxon>
        <taxon>Bacillati</taxon>
        <taxon>Actinomycetota</taxon>
        <taxon>Actinomycetes</taxon>
        <taxon>Kitasatosporales</taxon>
        <taxon>Streptomycetaceae</taxon>
        <taxon>Streptomyces</taxon>
    </lineage>
</organism>
<dbReference type="EMBL" id="BAAAUG010000208">
    <property type="protein sequence ID" value="GAA3149458.1"/>
    <property type="molecule type" value="Genomic_DNA"/>
</dbReference>
<keyword evidence="3" id="KW-1185">Reference proteome</keyword>
<dbReference type="Pfam" id="PF09055">
    <property type="entry name" value="Sod_Ni"/>
    <property type="match status" value="1"/>
</dbReference>
<dbReference type="Gene3D" id="1.20.120.400">
    <property type="entry name" value="Nickel-containing superoxide dismutase"/>
    <property type="match status" value="1"/>
</dbReference>
<proteinExistence type="predicted"/>
<dbReference type="EC" id="1.15.1.1" evidence="1"/>
<evidence type="ECO:0000256" key="1">
    <source>
        <dbReference type="NCBIfam" id="TIGR02753"/>
    </source>
</evidence>
<reference evidence="3" key="1">
    <citation type="journal article" date="2019" name="Int. J. Syst. Evol. Microbiol.">
        <title>The Global Catalogue of Microorganisms (GCM) 10K type strain sequencing project: providing services to taxonomists for standard genome sequencing and annotation.</title>
        <authorList>
            <consortium name="The Broad Institute Genomics Platform"/>
            <consortium name="The Broad Institute Genome Sequencing Center for Infectious Disease"/>
            <person name="Wu L."/>
            <person name="Ma J."/>
        </authorList>
    </citation>
    <scope>NUCLEOTIDE SEQUENCE [LARGE SCALE GENOMIC DNA]</scope>
    <source>
        <strain evidence="3">JCM 9092</strain>
    </source>
</reference>
<gene>
    <name evidence="2" type="ORF">GCM10010449_79900</name>
</gene>
<dbReference type="InterPro" id="IPR014123">
    <property type="entry name" value="Superoxide_dismutase_Ni-type"/>
</dbReference>
<evidence type="ECO:0000313" key="3">
    <source>
        <dbReference type="Proteomes" id="UP001501637"/>
    </source>
</evidence>
<dbReference type="Proteomes" id="UP001501637">
    <property type="component" value="Unassembled WGS sequence"/>
</dbReference>
<accession>A0ABP6NID0</accession>
<dbReference type="NCBIfam" id="TIGR02753">
    <property type="entry name" value="sodN"/>
    <property type="match status" value="1"/>
</dbReference>
<sequence>MGTIEGPVTSAAPNGTMALLRSLSCDGSGITGTSPVLSSTSPSLTLDFCPKPMGALEKTRLSRSNVPPEKTITRKDSYMLSRLFAPKVKVSAHCDLPCGVYDPAQARIEAESVKAVQEKMAANDDAQFQTRAIGIKEQRAELAKHHVSVLWSDYFKPPHFEKYPELHQLVNDTLKALSAAKGSSDPATGQKALDYIAQIDKIFWETKKA</sequence>
<protein>
    <recommendedName>
        <fullName evidence="1">Superoxide dismutase, Ni</fullName>
        <ecNumber evidence="1">1.15.1.1</ecNumber>
    </recommendedName>
</protein>
<evidence type="ECO:0000313" key="2">
    <source>
        <dbReference type="EMBL" id="GAA3149458.1"/>
    </source>
</evidence>
<comment type="caution">
    <text evidence="2">The sequence shown here is derived from an EMBL/GenBank/DDBJ whole genome shotgun (WGS) entry which is preliminary data.</text>
</comment>
<dbReference type="SUPFAM" id="SSF109770">
    <property type="entry name" value="Nickel-containing superoxide dismutase, NiSOD"/>
    <property type="match status" value="1"/>
</dbReference>